<reference evidence="1" key="1">
    <citation type="journal article" date="2020" name="Nature">
        <title>Giant virus diversity and host interactions through global metagenomics.</title>
        <authorList>
            <person name="Schulz F."/>
            <person name="Roux S."/>
            <person name="Paez-Espino D."/>
            <person name="Jungbluth S."/>
            <person name="Walsh D.A."/>
            <person name="Denef V.J."/>
            <person name="McMahon K.D."/>
            <person name="Konstantinidis K.T."/>
            <person name="Eloe-Fadrosh E.A."/>
            <person name="Kyrpides N.C."/>
            <person name="Woyke T."/>
        </authorList>
    </citation>
    <scope>NUCLEOTIDE SEQUENCE</scope>
    <source>
        <strain evidence="1">GVMAG-M-3300021425-14</strain>
    </source>
</reference>
<accession>A0A6C0CQJ6</accession>
<evidence type="ECO:0000313" key="1">
    <source>
        <dbReference type="EMBL" id="QHT06120.1"/>
    </source>
</evidence>
<dbReference type="AlphaFoldDB" id="A0A6C0CQJ6"/>
<protein>
    <submittedName>
        <fullName evidence="1">Uncharacterized protein</fullName>
    </submittedName>
</protein>
<proteinExistence type="predicted"/>
<name>A0A6C0CQJ6_9ZZZZ</name>
<organism evidence="1">
    <name type="scientific">viral metagenome</name>
    <dbReference type="NCBI Taxonomy" id="1070528"/>
    <lineage>
        <taxon>unclassified sequences</taxon>
        <taxon>metagenomes</taxon>
        <taxon>organismal metagenomes</taxon>
    </lineage>
</organism>
<dbReference type="EMBL" id="MN739464">
    <property type="protein sequence ID" value="QHT06120.1"/>
    <property type="molecule type" value="Genomic_DNA"/>
</dbReference>
<sequence>MSTNTIIVTVQGDGNGKFYMDGKLGVLALRYGDTYIFDVSHSSNQNKPLFFSMIQDGIHNNGINYFFTNFARTGTMGYPGSTVRLTVAENTPPNLYFYSTNYTDMGNSVLVNNLGIVPPYKIDMQLFNSSNSRFGSMNFIKIDNNNYRQTLGKKRLDCSVPGCNGLIHKIYKDPLSIHSKKDVCYDPVIKTRENNGVYSEPIHGNEAYLKKRCMTYKQREFNFALENKDYKNKIYQANCLCNTMVTYNKSNKKFSNQGAVSGRARINRLKYNNRVITNKKIEKRNDRIR</sequence>